<name>A0AAW0HQZ7_MYOGA</name>
<dbReference type="AlphaFoldDB" id="A0AAW0HQZ7"/>
<gene>
    <name evidence="1" type="ORF">U0070_002604</name>
</gene>
<evidence type="ECO:0000313" key="2">
    <source>
        <dbReference type="Proteomes" id="UP001488838"/>
    </source>
</evidence>
<organism evidence="1 2">
    <name type="scientific">Myodes glareolus</name>
    <name type="common">Bank vole</name>
    <name type="synonym">Clethrionomys glareolus</name>
    <dbReference type="NCBI Taxonomy" id="447135"/>
    <lineage>
        <taxon>Eukaryota</taxon>
        <taxon>Metazoa</taxon>
        <taxon>Chordata</taxon>
        <taxon>Craniata</taxon>
        <taxon>Vertebrata</taxon>
        <taxon>Euteleostomi</taxon>
        <taxon>Mammalia</taxon>
        <taxon>Eutheria</taxon>
        <taxon>Euarchontoglires</taxon>
        <taxon>Glires</taxon>
        <taxon>Rodentia</taxon>
        <taxon>Myomorpha</taxon>
        <taxon>Muroidea</taxon>
        <taxon>Cricetidae</taxon>
        <taxon>Arvicolinae</taxon>
        <taxon>Myodes</taxon>
    </lineage>
</organism>
<dbReference type="InterPro" id="IPR039586">
    <property type="entry name" value="CFAP46"/>
</dbReference>
<dbReference type="Proteomes" id="UP001488838">
    <property type="component" value="Unassembled WGS sequence"/>
</dbReference>
<dbReference type="PANTHER" id="PTHR15977:SF15">
    <property type="entry name" value="CILIA- AND FLAGELLA-ASSOCIATED PROTEIN 46"/>
    <property type="match status" value="1"/>
</dbReference>
<protein>
    <submittedName>
        <fullName evidence="1">Uncharacterized protein</fullName>
    </submittedName>
</protein>
<sequence length="158" mass="17788">MHAPAQMCDHTTVFTLCSQTDWEQVLDSCRGFFFYGMEGSFLSRLVVERLVAMDLQDCQMMVLLDLTRSSESRKRKTDSSENKSTSQLSLEKPIETAILLSLVGVESIVANQWPTLLQDNALRATILWDNEVPQASREEPRPTTLGLVLYGLPHQAIV</sequence>
<comment type="caution">
    <text evidence="1">The sequence shown here is derived from an EMBL/GenBank/DDBJ whole genome shotgun (WGS) entry which is preliminary data.</text>
</comment>
<reference evidence="1 2" key="1">
    <citation type="journal article" date="2023" name="bioRxiv">
        <title>Conserved and derived expression patterns and positive selection on dental genes reveal complex evolutionary context of ever-growing rodent molars.</title>
        <authorList>
            <person name="Calamari Z.T."/>
            <person name="Song A."/>
            <person name="Cohen E."/>
            <person name="Akter M."/>
            <person name="Roy R.D."/>
            <person name="Hallikas O."/>
            <person name="Christensen M.M."/>
            <person name="Li P."/>
            <person name="Marangoni P."/>
            <person name="Jernvall J."/>
            <person name="Klein O.D."/>
        </authorList>
    </citation>
    <scope>NUCLEOTIDE SEQUENCE [LARGE SCALE GENOMIC DNA]</scope>
    <source>
        <strain evidence="1">V071</strain>
    </source>
</reference>
<dbReference type="GO" id="GO:0035082">
    <property type="term" value="P:axoneme assembly"/>
    <property type="evidence" value="ECO:0007669"/>
    <property type="project" value="InterPro"/>
</dbReference>
<keyword evidence="2" id="KW-1185">Reference proteome</keyword>
<dbReference type="EMBL" id="JBBHLL010000373">
    <property type="protein sequence ID" value="KAK7804547.1"/>
    <property type="molecule type" value="Genomic_DNA"/>
</dbReference>
<dbReference type="GO" id="GO:0060294">
    <property type="term" value="P:cilium movement involved in cell motility"/>
    <property type="evidence" value="ECO:0007669"/>
    <property type="project" value="InterPro"/>
</dbReference>
<accession>A0AAW0HQZ7</accession>
<proteinExistence type="predicted"/>
<evidence type="ECO:0000313" key="1">
    <source>
        <dbReference type="EMBL" id="KAK7804547.1"/>
    </source>
</evidence>
<dbReference type="PANTHER" id="PTHR15977">
    <property type="entry name" value="CILIA- AND FLAGELLA-ASSOCIATED PROTEIN 46"/>
    <property type="match status" value="1"/>
</dbReference>